<proteinExistence type="predicted"/>
<sequence>MFALFQSCLRPLLPLPLARALRLTVCLLFVAASLTGWASPSWAQLITPPGSQPVTAINPVVEAAGGAGPTLTPFAAPCDNGGTLAGCTGQQANLSYQGQNRRLTTFAAGGQTYERVVIPGETVVFRRAGVPAGLPAALPRDILFFEGGQEGTVVPNQPISLLPSIVPPTQTVEQVMLSPFINRGIDNVFANAFANVFAGAADQDTRNNVRRIDYISPAGITVPVAERDTQGFVVFERGGNDNFAIAAITAIDPFTQLPTAYGTLGRLQPGDWGRTNIGFTTLVQRREPIGTGPFRPSHVVVHDPANNQDQFISGIFFPVSSLVPNTQATIFGYSLFSDEVGLNPPADLRPFAGFPNAGDFTTGGLDLVAGGFGLFRVAQPQPPSFALLKRITNLFGVAPLPNFNQFVGDGAALILLQNNNLGQGLDVITDPAVQAGNGIEYTVYFANSGLGAAPNVVLCDQIPVGLTFAPNGYGPGLGIQAIAASSPPGPVVNYTNAADGDPGTFFAPGAALPPFCGTNQGNGAVVVNAANVAANQVGFIRFRTTVD</sequence>
<reference evidence="2" key="1">
    <citation type="submission" date="2018-04" db="EMBL/GenBank/DDBJ databases">
        <authorList>
            <person name="Cornet L."/>
        </authorList>
    </citation>
    <scope>NUCLEOTIDE SEQUENCE [LARGE SCALE GENOMIC DNA]</scope>
</reference>
<evidence type="ECO:0000313" key="1">
    <source>
        <dbReference type="EMBL" id="PZO43608.1"/>
    </source>
</evidence>
<comment type="caution">
    <text evidence="1">The sequence shown here is derived from an EMBL/GenBank/DDBJ whole genome shotgun (WGS) entry which is preliminary data.</text>
</comment>
<accession>A0A2W4YKW9</accession>
<reference evidence="1 2" key="2">
    <citation type="submission" date="2018-06" db="EMBL/GenBank/DDBJ databases">
        <title>Metagenomic assembly of (sub)arctic Cyanobacteria and their associated microbiome from non-axenic cultures.</title>
        <authorList>
            <person name="Baurain D."/>
        </authorList>
    </citation>
    <scope>NUCLEOTIDE SEQUENCE [LARGE SCALE GENOMIC DNA]</scope>
    <source>
        <strain evidence="1">ULC041bin1</strain>
    </source>
</reference>
<evidence type="ECO:0000313" key="2">
    <source>
        <dbReference type="Proteomes" id="UP000249081"/>
    </source>
</evidence>
<dbReference type="NCBIfam" id="TIGR01451">
    <property type="entry name" value="B_ant_repeat"/>
    <property type="match status" value="1"/>
</dbReference>
<name>A0A2W4YKW9_9CYAN</name>
<organism evidence="1 2">
    <name type="scientific">Shackletoniella antarctica</name>
    <dbReference type="NCBI Taxonomy" id="268115"/>
    <lineage>
        <taxon>Bacteria</taxon>
        <taxon>Bacillati</taxon>
        <taxon>Cyanobacteriota</taxon>
        <taxon>Cyanophyceae</taxon>
        <taxon>Oculatellales</taxon>
        <taxon>Oculatellaceae</taxon>
        <taxon>Shackletoniella</taxon>
    </lineage>
</organism>
<dbReference type="Proteomes" id="UP000249081">
    <property type="component" value="Unassembled WGS sequence"/>
</dbReference>
<dbReference type="AlphaFoldDB" id="A0A2W4YKW9"/>
<evidence type="ECO:0008006" key="3">
    <source>
        <dbReference type="Google" id="ProtNLM"/>
    </source>
</evidence>
<protein>
    <recommendedName>
        <fullName evidence="3">DUF11 domain-containing protein</fullName>
    </recommendedName>
</protein>
<dbReference type="EMBL" id="QBMN01000026">
    <property type="protein sequence ID" value="PZO43608.1"/>
    <property type="molecule type" value="Genomic_DNA"/>
</dbReference>
<dbReference type="InterPro" id="IPR047589">
    <property type="entry name" value="DUF11_rpt"/>
</dbReference>
<gene>
    <name evidence="1" type="ORF">DCF17_05645</name>
</gene>